<dbReference type="STRING" id="115783.SAMN02745119_02479"/>
<evidence type="ECO:0000256" key="3">
    <source>
        <dbReference type="ARBA" id="ARBA00022801"/>
    </source>
</evidence>
<evidence type="ECO:0000256" key="1">
    <source>
        <dbReference type="ARBA" id="ARBA00006581"/>
    </source>
</evidence>
<dbReference type="NCBIfam" id="TIGR00576">
    <property type="entry name" value="dut"/>
    <property type="match status" value="1"/>
</dbReference>
<evidence type="ECO:0000256" key="5">
    <source>
        <dbReference type="ARBA" id="ARBA00023080"/>
    </source>
</evidence>
<feature type="binding site" evidence="7">
    <location>
        <position position="85"/>
    </location>
    <ligand>
        <name>substrate</name>
    </ligand>
</feature>
<keyword evidence="2 7" id="KW-0479">Metal-binding</keyword>
<dbReference type="NCBIfam" id="NF001862">
    <property type="entry name" value="PRK00601.1"/>
    <property type="match status" value="1"/>
</dbReference>
<keyword evidence="4 7" id="KW-0460">Magnesium</keyword>
<dbReference type="PANTHER" id="PTHR11241">
    <property type="entry name" value="DEOXYURIDINE 5'-TRIPHOSPHATE NUCLEOTIDOHYDROLASE"/>
    <property type="match status" value="1"/>
</dbReference>
<dbReference type="FunFam" id="2.70.40.10:FF:000002">
    <property type="entry name" value="dUTP diphosphatase"/>
    <property type="match status" value="1"/>
</dbReference>
<dbReference type="InterPro" id="IPR033704">
    <property type="entry name" value="dUTPase_trimeric"/>
</dbReference>
<comment type="catalytic activity">
    <reaction evidence="6 7">
        <text>dUTP + H2O = dUMP + diphosphate + H(+)</text>
        <dbReference type="Rhea" id="RHEA:10248"/>
        <dbReference type="ChEBI" id="CHEBI:15377"/>
        <dbReference type="ChEBI" id="CHEBI:15378"/>
        <dbReference type="ChEBI" id="CHEBI:33019"/>
        <dbReference type="ChEBI" id="CHEBI:61555"/>
        <dbReference type="ChEBI" id="CHEBI:246422"/>
        <dbReference type="EC" id="3.6.1.23"/>
    </reaction>
</comment>
<dbReference type="HAMAP" id="MF_00116">
    <property type="entry name" value="dUTPase_bact"/>
    <property type="match status" value="1"/>
</dbReference>
<dbReference type="InterPro" id="IPR029054">
    <property type="entry name" value="dUTPase-like"/>
</dbReference>
<dbReference type="GO" id="GO:0000287">
    <property type="term" value="F:magnesium ion binding"/>
    <property type="evidence" value="ECO:0007669"/>
    <property type="project" value="UniProtKB-UniRule"/>
</dbReference>
<reference evidence="10" key="1">
    <citation type="submission" date="2017-02" db="EMBL/GenBank/DDBJ databases">
        <authorList>
            <person name="Varghese N."/>
            <person name="Submissions S."/>
        </authorList>
    </citation>
    <scope>NUCLEOTIDE SEQUENCE [LARGE SCALE GENOMIC DNA]</scope>
    <source>
        <strain evidence="10">ATCC BAA-34</strain>
    </source>
</reference>
<sequence length="154" mass="16400">MKHREIETKIVSPLIGSSIPLPQYATDGSAALDLRACLDQAVNVVPGETVTIPSGIAISIHDPNLVAIVAPRSGLGIKHGIVLANTIGVIDSDYQGEIKIGIRNQGSEPYCIQPGERICQMLFMPVVQASLRVVEEFSQESQRGEGGFGHTGKL</sequence>
<keyword evidence="10" id="KW-1185">Reference proteome</keyword>
<dbReference type="InterPro" id="IPR036157">
    <property type="entry name" value="dUTPase-like_sf"/>
</dbReference>
<proteinExistence type="inferred from homology"/>
<protein>
    <recommendedName>
        <fullName evidence="7">Deoxyuridine 5'-triphosphate nucleotidohydrolase</fullName>
        <shortName evidence="7">dUTPase</shortName>
        <ecNumber evidence="7">3.6.1.23</ecNumber>
    </recommendedName>
    <alternativeName>
        <fullName evidence="7">dUTP pyrophosphatase</fullName>
    </alternativeName>
</protein>
<dbReference type="UniPathway" id="UPA00610">
    <property type="reaction ID" value="UER00666"/>
</dbReference>
<dbReference type="Gene3D" id="2.70.40.10">
    <property type="match status" value="1"/>
</dbReference>
<comment type="cofactor">
    <cofactor evidence="7">
        <name>Mg(2+)</name>
        <dbReference type="ChEBI" id="CHEBI:18420"/>
    </cofactor>
</comment>
<comment type="pathway">
    <text evidence="7">Pyrimidine metabolism; dUMP biosynthesis; dUMP from dCTP (dUTP route): step 2/2.</text>
</comment>
<evidence type="ECO:0000256" key="7">
    <source>
        <dbReference type="HAMAP-Rule" id="MF_00116"/>
    </source>
</evidence>
<name>A0A1T4QNM4_9BACT</name>
<evidence type="ECO:0000256" key="2">
    <source>
        <dbReference type="ARBA" id="ARBA00022723"/>
    </source>
</evidence>
<dbReference type="EMBL" id="FUWR01000014">
    <property type="protein sequence ID" value="SKA05370.1"/>
    <property type="molecule type" value="Genomic_DNA"/>
</dbReference>
<dbReference type="CDD" id="cd07557">
    <property type="entry name" value="trimeric_dUTPase"/>
    <property type="match status" value="1"/>
</dbReference>
<dbReference type="RefSeq" id="WP_078790741.1">
    <property type="nucleotide sequence ID" value="NZ_FUWR01000014.1"/>
</dbReference>
<keyword evidence="3 7" id="KW-0378">Hydrolase</keyword>
<organism evidence="9 10">
    <name type="scientific">Trichlorobacter thiogenes</name>
    <dbReference type="NCBI Taxonomy" id="115783"/>
    <lineage>
        <taxon>Bacteria</taxon>
        <taxon>Pseudomonadati</taxon>
        <taxon>Thermodesulfobacteriota</taxon>
        <taxon>Desulfuromonadia</taxon>
        <taxon>Geobacterales</taxon>
        <taxon>Geobacteraceae</taxon>
        <taxon>Trichlorobacter</taxon>
    </lineage>
</organism>
<dbReference type="PANTHER" id="PTHR11241:SF0">
    <property type="entry name" value="DEOXYURIDINE 5'-TRIPHOSPHATE NUCLEOTIDOHYDROLASE"/>
    <property type="match status" value="1"/>
</dbReference>
<dbReference type="InterPro" id="IPR008181">
    <property type="entry name" value="dUTPase"/>
</dbReference>
<dbReference type="GO" id="GO:0004170">
    <property type="term" value="F:dUTP diphosphatase activity"/>
    <property type="evidence" value="ECO:0007669"/>
    <property type="project" value="UniProtKB-UniRule"/>
</dbReference>
<dbReference type="AlphaFoldDB" id="A0A1T4QNM4"/>
<dbReference type="OrthoDB" id="9809956at2"/>
<feature type="domain" description="dUTPase-like" evidence="8">
    <location>
        <begin position="19"/>
        <end position="152"/>
    </location>
</feature>
<evidence type="ECO:0000259" key="8">
    <source>
        <dbReference type="Pfam" id="PF00692"/>
    </source>
</evidence>
<evidence type="ECO:0000313" key="10">
    <source>
        <dbReference type="Proteomes" id="UP000190102"/>
    </source>
</evidence>
<evidence type="ECO:0000256" key="6">
    <source>
        <dbReference type="ARBA" id="ARBA00047686"/>
    </source>
</evidence>
<evidence type="ECO:0000313" key="9">
    <source>
        <dbReference type="EMBL" id="SKA05370.1"/>
    </source>
</evidence>
<gene>
    <name evidence="7" type="primary">dut</name>
    <name evidence="9" type="ORF">SAMN02745119_02479</name>
</gene>
<evidence type="ECO:0000256" key="4">
    <source>
        <dbReference type="ARBA" id="ARBA00022842"/>
    </source>
</evidence>
<accession>A0A1T4QNM4</accession>
<comment type="similarity">
    <text evidence="1 7">Belongs to the dUTPase family.</text>
</comment>
<comment type="function">
    <text evidence="7">This enzyme is involved in nucleotide metabolism: it produces dUMP, the immediate precursor of thymidine nucleotides and it decreases the intracellular concentration of dUTP so that uracil cannot be incorporated into DNA.</text>
</comment>
<feature type="binding site" evidence="7">
    <location>
        <begin position="72"/>
        <end position="74"/>
    </location>
    <ligand>
        <name>substrate</name>
    </ligand>
</feature>
<dbReference type="SUPFAM" id="SSF51283">
    <property type="entry name" value="dUTPase-like"/>
    <property type="match status" value="1"/>
</dbReference>
<dbReference type="GO" id="GO:0046081">
    <property type="term" value="P:dUTP catabolic process"/>
    <property type="evidence" value="ECO:0007669"/>
    <property type="project" value="InterPro"/>
</dbReference>
<dbReference type="GO" id="GO:0006226">
    <property type="term" value="P:dUMP biosynthetic process"/>
    <property type="evidence" value="ECO:0007669"/>
    <property type="project" value="UniProtKB-UniRule"/>
</dbReference>
<dbReference type="Proteomes" id="UP000190102">
    <property type="component" value="Unassembled WGS sequence"/>
</dbReference>
<comment type="caution">
    <text evidence="7">Lacks conserved residue(s) required for the propagation of feature annotation.</text>
</comment>
<dbReference type="Pfam" id="PF00692">
    <property type="entry name" value="dUTPase"/>
    <property type="match status" value="1"/>
</dbReference>
<dbReference type="EC" id="3.6.1.23" evidence="7"/>
<keyword evidence="5 7" id="KW-0546">Nucleotide metabolism</keyword>
<feature type="binding site" evidence="7">
    <location>
        <begin position="89"/>
        <end position="91"/>
    </location>
    <ligand>
        <name>substrate</name>
    </ligand>
</feature>